<keyword evidence="4" id="KW-1185">Reference proteome</keyword>
<accession>A0AAN8X0P3</accession>
<feature type="region of interest" description="Disordered" evidence="1">
    <location>
        <begin position="346"/>
        <end position="416"/>
    </location>
</feature>
<comment type="caution">
    <text evidence="3">The sequence shown here is derived from an EMBL/GenBank/DDBJ whole genome shotgun (WGS) entry which is preliminary data.</text>
</comment>
<feature type="region of interest" description="Disordered" evidence="1">
    <location>
        <begin position="542"/>
        <end position="611"/>
    </location>
</feature>
<sequence>MSAAMHLRDDEEPLLPPKQTFIRQNPMRMSMRRPGAGSHGSRLVHKGFQEPLSPLIIPNKPNHFKNSENHLGKIYEGICEEHVRRPSNESADNDYLPPISLATVKTANPTSFRSNHDISLGHERNDISSHSSRPPQSPRTPTTAVQHPHPLKPHFHEPSIFFPNTKCDTNFTANNQTGKESKQVLKNFTPIHLDNVYINDINHSSITSPLRPPPSPRTPTPIHQSPHALKPHFYPPSLFSANTASITNSTIVPQIEQENKPEALSRECMHNGTDTANINEPRSPTKFSSFRASSFELPHRKKTQPVKQEIGRQIPNANQQQDSKKKFVSLFKRCSSPSLFRSAISVEESSHYEEPKQSSPKTYVRHQAPSSPAPTSFKRFGSFPLQRKQANSIGSNHSNWSSDDSDHKTLSKPTLTFKRPSTPEIFISDTSNFLSRDVRPHFKENVRLQEDANCFALLPTTRPLTSLSEDVISDPNTTRIPIQLEPKYDRTRIRRKTTQTVCTTTAMAVSSNIEKSLGLESAIVMQRAQSLPTARRKELTANNPFISNRKADNVKEEQEVRSTSLVTAPTKNEATGSALQYTPESSAEYPSTSSSTYSTSSETQESEVERLSGITRSLETCVANNTEPSLKFLRDNRVSNSSEECPKLSRDISRRSSVSSVASGSDIYPWIDITFQDYKVSAQDIESNADHIAFFLHNDNEYLSCLAKMLEDFERMKYKTPSHIRQHFDVAYKQLNLIYHFQTVFHAAAEEAGTNLSLLADVFKDDQFQCYSNYMIITPMIQKSVHRYSEHMQENYPSLKKDYLQPSLRLNFYIKILESLKKGTGEFEKIKLDDAISYLTSLQCLANTEMTITSVVNSPVDMRLCGKMKMSGELYCYGGGPLQKRKYHAIMFENLLMITSLKLPFLKYKIHYRLEQLDFVKAVDNDENEFQLKVHTEGKGNTAQFRFKAQLSSQRDKWVEDLQSVISLTMPQNSGDIPKSIMNSRLKSQMLPLSLYIALPQLLTVMTQKKSNLPSSQPSELYNEVICREKTYIRQLASYLNPEVLNPSDSLTSIFEKLYHLHNKKFLPSLLQSSEKNLQDTLSTLLDHMSLFQLYAEYFVVRCQVHSELERTKEASLYISPLQHFIFYMNWLKQVSLDQKFKDMVLEALHRLEELVLSAQVRLLSESIVQRKIDFYRSGNLLRADSLEVKTRQKGIHEGYYHVLLFEKILILTKPKPPFYEYVWDIWLNEVNLGPPSNSERGFKLEVRKGRGKEAVTFEFRAFTAETQQVWVRIIQHELMQQAEDIRKRTITYQLYD</sequence>
<dbReference type="InterPro" id="IPR035899">
    <property type="entry name" value="DBL_dom_sf"/>
</dbReference>
<dbReference type="SUPFAM" id="SSF48065">
    <property type="entry name" value="DBL homology domain (DH-domain)"/>
    <property type="match status" value="1"/>
</dbReference>
<dbReference type="InterPro" id="IPR011993">
    <property type="entry name" value="PH-like_dom_sf"/>
</dbReference>
<dbReference type="EMBL" id="JAXCGZ010011616">
    <property type="protein sequence ID" value="KAK7074402.1"/>
    <property type="molecule type" value="Genomic_DNA"/>
</dbReference>
<feature type="region of interest" description="Disordered" evidence="1">
    <location>
        <begin position="1"/>
        <end position="41"/>
    </location>
</feature>
<feature type="compositionally biased region" description="Polar residues" evidence="1">
    <location>
        <begin position="561"/>
        <end position="580"/>
    </location>
</feature>
<dbReference type="Gene3D" id="2.30.29.30">
    <property type="entry name" value="Pleckstrin-homology domain (PH domain)/Phosphotyrosine-binding domain (PTB)"/>
    <property type="match status" value="2"/>
</dbReference>
<protein>
    <recommendedName>
        <fullName evidence="2">PH domain-containing protein</fullName>
    </recommendedName>
</protein>
<evidence type="ECO:0000313" key="3">
    <source>
        <dbReference type="EMBL" id="KAK7074402.1"/>
    </source>
</evidence>
<evidence type="ECO:0000256" key="1">
    <source>
        <dbReference type="SAM" id="MobiDB-lite"/>
    </source>
</evidence>
<organism evidence="3 4">
    <name type="scientific">Halocaridina rubra</name>
    <name type="common">Hawaiian red shrimp</name>
    <dbReference type="NCBI Taxonomy" id="373956"/>
    <lineage>
        <taxon>Eukaryota</taxon>
        <taxon>Metazoa</taxon>
        <taxon>Ecdysozoa</taxon>
        <taxon>Arthropoda</taxon>
        <taxon>Crustacea</taxon>
        <taxon>Multicrustacea</taxon>
        <taxon>Malacostraca</taxon>
        <taxon>Eumalacostraca</taxon>
        <taxon>Eucarida</taxon>
        <taxon>Decapoda</taxon>
        <taxon>Pleocyemata</taxon>
        <taxon>Caridea</taxon>
        <taxon>Atyoidea</taxon>
        <taxon>Atyidae</taxon>
        <taxon>Halocaridina</taxon>
    </lineage>
</organism>
<feature type="compositionally biased region" description="Basic and acidic residues" evidence="1">
    <location>
        <begin position="549"/>
        <end position="560"/>
    </location>
</feature>
<reference evidence="3 4" key="1">
    <citation type="submission" date="2023-11" db="EMBL/GenBank/DDBJ databases">
        <title>Halocaridina rubra genome assembly.</title>
        <authorList>
            <person name="Smith C."/>
        </authorList>
    </citation>
    <scope>NUCLEOTIDE SEQUENCE [LARGE SCALE GENOMIC DNA]</scope>
    <source>
        <strain evidence="3">EP-1</strain>
        <tissue evidence="3">Whole</tissue>
    </source>
</reference>
<name>A0AAN8X0P3_HALRR</name>
<dbReference type="Proteomes" id="UP001381693">
    <property type="component" value="Unassembled WGS sequence"/>
</dbReference>
<dbReference type="Pfam" id="PF22697">
    <property type="entry name" value="SOS1_NGEF_PH"/>
    <property type="match status" value="2"/>
</dbReference>
<feature type="domain" description="PH" evidence="2">
    <location>
        <begin position="867"/>
        <end position="967"/>
    </location>
</feature>
<dbReference type="InterPro" id="IPR001849">
    <property type="entry name" value="PH_domain"/>
</dbReference>
<dbReference type="PROSITE" id="PS50003">
    <property type="entry name" value="PH_DOMAIN"/>
    <property type="match status" value="1"/>
</dbReference>
<dbReference type="SUPFAM" id="SSF50729">
    <property type="entry name" value="PH domain-like"/>
    <property type="match status" value="2"/>
</dbReference>
<evidence type="ECO:0000313" key="4">
    <source>
        <dbReference type="Proteomes" id="UP001381693"/>
    </source>
</evidence>
<dbReference type="InterPro" id="IPR055251">
    <property type="entry name" value="SOS1_NGEF_PH"/>
</dbReference>
<feature type="compositionally biased region" description="Basic and acidic residues" evidence="1">
    <location>
        <begin position="114"/>
        <end position="127"/>
    </location>
</feature>
<gene>
    <name evidence="3" type="ORF">SK128_017634</name>
</gene>
<dbReference type="SMART" id="SM00233">
    <property type="entry name" value="PH"/>
    <property type="match status" value="2"/>
</dbReference>
<feature type="compositionally biased region" description="Low complexity" evidence="1">
    <location>
        <begin position="582"/>
        <end position="603"/>
    </location>
</feature>
<evidence type="ECO:0000259" key="2">
    <source>
        <dbReference type="PROSITE" id="PS50003"/>
    </source>
</evidence>
<feature type="region of interest" description="Disordered" evidence="1">
    <location>
        <begin position="106"/>
        <end position="147"/>
    </location>
</feature>
<feature type="compositionally biased region" description="Low complexity" evidence="1">
    <location>
        <begin position="128"/>
        <end position="143"/>
    </location>
</feature>
<proteinExistence type="predicted"/>